<dbReference type="GO" id="GO:0009251">
    <property type="term" value="P:glucan catabolic process"/>
    <property type="evidence" value="ECO:0007669"/>
    <property type="project" value="TreeGrafter"/>
</dbReference>
<dbReference type="PROSITE" id="PS51762">
    <property type="entry name" value="GH16_2"/>
    <property type="match status" value="1"/>
</dbReference>
<organism evidence="3 4">
    <name type="scientific">Papiliotrema laurentii</name>
    <name type="common">Cryptococcus laurentii</name>
    <dbReference type="NCBI Taxonomy" id="5418"/>
    <lineage>
        <taxon>Eukaryota</taxon>
        <taxon>Fungi</taxon>
        <taxon>Dikarya</taxon>
        <taxon>Basidiomycota</taxon>
        <taxon>Agaricomycotina</taxon>
        <taxon>Tremellomycetes</taxon>
        <taxon>Tremellales</taxon>
        <taxon>Rhynchogastremaceae</taxon>
        <taxon>Papiliotrema</taxon>
    </lineage>
</organism>
<dbReference type="PANTHER" id="PTHR10963">
    <property type="entry name" value="GLYCOSYL HYDROLASE-RELATED"/>
    <property type="match status" value="1"/>
</dbReference>
<name>A0AAD9FJQ4_PAPLA</name>
<dbReference type="InterPro" id="IPR013320">
    <property type="entry name" value="ConA-like_dom_sf"/>
</dbReference>
<accession>A0AAD9FJQ4</accession>
<feature type="domain" description="GH16" evidence="2">
    <location>
        <begin position="10"/>
        <end position="278"/>
    </location>
</feature>
<dbReference type="AlphaFoldDB" id="A0AAD9FJQ4"/>
<dbReference type="Gene3D" id="2.60.120.200">
    <property type="match status" value="1"/>
</dbReference>
<evidence type="ECO:0000313" key="3">
    <source>
        <dbReference type="EMBL" id="KAK1921820.1"/>
    </source>
</evidence>
<evidence type="ECO:0000313" key="4">
    <source>
        <dbReference type="Proteomes" id="UP001182556"/>
    </source>
</evidence>
<dbReference type="SUPFAM" id="SSF49899">
    <property type="entry name" value="Concanavalin A-like lectins/glucanases"/>
    <property type="match status" value="1"/>
</dbReference>
<evidence type="ECO:0000256" key="1">
    <source>
        <dbReference type="SAM" id="MobiDB-lite"/>
    </source>
</evidence>
<dbReference type="InterPro" id="IPR000757">
    <property type="entry name" value="Beta-glucanase-like"/>
</dbReference>
<dbReference type="PANTHER" id="PTHR10963:SF24">
    <property type="entry name" value="GLYCOSIDASE C21B10.07-RELATED"/>
    <property type="match status" value="1"/>
</dbReference>
<comment type="caution">
    <text evidence="3">The sequence shown here is derived from an EMBL/GenBank/DDBJ whole genome shotgun (WGS) entry which is preliminary data.</text>
</comment>
<protein>
    <submittedName>
        <fullName evidence="3">Concanavalin A-like lectin/glucanase domain-containing protein</fullName>
    </submittedName>
</protein>
<dbReference type="EMBL" id="JAODAN010000010">
    <property type="protein sequence ID" value="KAK1921820.1"/>
    <property type="molecule type" value="Genomic_DNA"/>
</dbReference>
<proteinExistence type="predicted"/>
<dbReference type="Proteomes" id="UP001182556">
    <property type="component" value="Unassembled WGS sequence"/>
</dbReference>
<dbReference type="FunFam" id="2.60.120.200:FF:000179">
    <property type="entry name" value="Unplaced genomic scaffold supercont1.19, whole genome shotgun sequence"/>
    <property type="match status" value="1"/>
</dbReference>
<gene>
    <name evidence="3" type="ORF">DB88DRAFT_83182</name>
</gene>
<feature type="region of interest" description="Disordered" evidence="1">
    <location>
        <begin position="324"/>
        <end position="345"/>
    </location>
</feature>
<dbReference type="InterPro" id="IPR050546">
    <property type="entry name" value="Glycosyl_Hydrlase_16"/>
</dbReference>
<dbReference type="GO" id="GO:0004553">
    <property type="term" value="F:hydrolase activity, hydrolyzing O-glycosyl compounds"/>
    <property type="evidence" value="ECO:0007669"/>
    <property type="project" value="InterPro"/>
</dbReference>
<keyword evidence="4" id="KW-1185">Reference proteome</keyword>
<dbReference type="Pfam" id="PF26113">
    <property type="entry name" value="GH16_XgeA"/>
    <property type="match status" value="1"/>
</dbReference>
<evidence type="ECO:0000259" key="2">
    <source>
        <dbReference type="PROSITE" id="PS51762"/>
    </source>
</evidence>
<reference evidence="3" key="1">
    <citation type="submission" date="2023-02" db="EMBL/GenBank/DDBJ databases">
        <title>Identification and recombinant expression of a fungal hydrolase from Papiliotrema laurentii that hydrolyzes apple cutin and clears colloidal polyester polyurethane.</title>
        <authorList>
            <consortium name="DOE Joint Genome Institute"/>
            <person name="Roman V.A."/>
            <person name="Bojanowski C."/>
            <person name="Crable B.R."/>
            <person name="Wagner D.N."/>
            <person name="Hung C.S."/>
            <person name="Nadeau L.J."/>
            <person name="Schratz L."/>
            <person name="Haridas S."/>
            <person name="Pangilinan J."/>
            <person name="Lipzen A."/>
            <person name="Na H."/>
            <person name="Yan M."/>
            <person name="Ng V."/>
            <person name="Grigoriev I.V."/>
            <person name="Spatafora J.W."/>
            <person name="Barlow D."/>
            <person name="Biffinger J."/>
            <person name="Kelley-Loughnane N."/>
            <person name="Varaljay V.A."/>
            <person name="Crookes-Goodson W.J."/>
        </authorList>
    </citation>
    <scope>NUCLEOTIDE SEQUENCE</scope>
    <source>
        <strain evidence="3">5307AH</strain>
    </source>
</reference>
<sequence>MLSALLALLPLASAATYPILESWKGDGFLDGFKYDPSAYDNTTNGDVFWATPSNTSLIHTTSSGTVVLKVDNETFVPYNEKRYAPKLLSKTAYEKGTVWVMDAVHMPYGCSVWPALWTQGPNWPAGGEIDIMEGVNNQTTNQMALHASDTGCVASTSASMSGNLTQSACSKDASSGAGCTIVDSATNSYGAGFAAAGGGVYVCEFGDEGVKIWFFTRSAVPSAVTDSAQSIDTGSLGTPVAFYPSSSCDVDKYLGPQTLTIDITLCGDWAGLDSILQETCGALATDQTCYTTYVINQGDNYSTAYFELNYINVYSSASTSGANATTSTSGTSASRSASPTTTLSAGAGASAAQSSGAAVREVEGLRGVQWALAAVGGVGLGMLM</sequence>